<organism evidence="1 2">
    <name type="scientific">Gordonia malaquae NBRC 108250</name>
    <dbReference type="NCBI Taxonomy" id="1223542"/>
    <lineage>
        <taxon>Bacteria</taxon>
        <taxon>Bacillati</taxon>
        <taxon>Actinomycetota</taxon>
        <taxon>Actinomycetes</taxon>
        <taxon>Mycobacteriales</taxon>
        <taxon>Gordoniaceae</taxon>
        <taxon>Gordonia</taxon>
    </lineage>
</organism>
<dbReference type="eggNOG" id="COG0716">
    <property type="taxonomic scope" value="Bacteria"/>
</dbReference>
<name>M3T9Z8_GORML</name>
<proteinExistence type="predicted"/>
<keyword evidence="2" id="KW-1185">Reference proteome</keyword>
<reference evidence="1 2" key="1">
    <citation type="submission" date="2013-02" db="EMBL/GenBank/DDBJ databases">
        <title>Whole genome shotgun sequence of Gordonia malaquae NBRC 108250.</title>
        <authorList>
            <person name="Yoshida I."/>
            <person name="Hosoyama A."/>
            <person name="Tsuchikane K."/>
            <person name="Ando Y."/>
            <person name="Baba S."/>
            <person name="Ohji S."/>
            <person name="Hamada M."/>
            <person name="Tamura T."/>
            <person name="Yamazoe A."/>
            <person name="Yamazaki S."/>
            <person name="Fujita N."/>
        </authorList>
    </citation>
    <scope>NUCLEOTIDE SEQUENCE [LARGE SCALE GENOMIC DNA]</scope>
    <source>
        <strain evidence="1 2">NBRC 108250</strain>
    </source>
</reference>
<gene>
    <name evidence="1" type="ORF">GM1_002_02040</name>
</gene>
<accession>M3T9Z8</accession>
<evidence type="ECO:0000313" key="2">
    <source>
        <dbReference type="Proteomes" id="UP000035009"/>
    </source>
</evidence>
<dbReference type="SUPFAM" id="SSF52218">
    <property type="entry name" value="Flavoproteins"/>
    <property type="match status" value="1"/>
</dbReference>
<evidence type="ECO:0000313" key="1">
    <source>
        <dbReference type="EMBL" id="GAC78226.1"/>
    </source>
</evidence>
<dbReference type="EMBL" id="BAOP01000002">
    <property type="protein sequence ID" value="GAC78226.1"/>
    <property type="molecule type" value="Genomic_DNA"/>
</dbReference>
<dbReference type="STRING" id="410332.SAMN04488550_3609"/>
<dbReference type="Proteomes" id="UP000035009">
    <property type="component" value="Unassembled WGS sequence"/>
</dbReference>
<comment type="caution">
    <text evidence="1">The sequence shown here is derived from an EMBL/GenBank/DDBJ whole genome shotgun (WGS) entry which is preliminary data.</text>
</comment>
<protein>
    <recommendedName>
        <fullName evidence="3">Flavodoxin</fullName>
    </recommendedName>
</protein>
<evidence type="ECO:0008006" key="3">
    <source>
        <dbReference type="Google" id="ProtNLM"/>
    </source>
</evidence>
<dbReference type="AlphaFoldDB" id="M3T9Z8"/>
<sequence>MRVADELASVLDARVVSPETVTDSDIERADLVGWGSGIYWMSFAPELVARVEALSERDRGRAFVFATSGMPETPLRRYTANMRSLLASRGFSVVDDVFHCRGLDTMGPLGWIGGVNKGHPSETDLAAAREYARRLA</sequence>
<dbReference type="Gene3D" id="3.40.50.360">
    <property type="match status" value="1"/>
</dbReference>
<dbReference type="InterPro" id="IPR029039">
    <property type="entry name" value="Flavoprotein-like_sf"/>
</dbReference>